<organism evidence="1 2">
    <name type="scientific">Brassica cretica</name>
    <name type="common">Mustard</name>
    <dbReference type="NCBI Taxonomy" id="69181"/>
    <lineage>
        <taxon>Eukaryota</taxon>
        <taxon>Viridiplantae</taxon>
        <taxon>Streptophyta</taxon>
        <taxon>Embryophyta</taxon>
        <taxon>Tracheophyta</taxon>
        <taxon>Spermatophyta</taxon>
        <taxon>Magnoliopsida</taxon>
        <taxon>eudicotyledons</taxon>
        <taxon>Gunneridae</taxon>
        <taxon>Pentapetalae</taxon>
        <taxon>rosids</taxon>
        <taxon>malvids</taxon>
        <taxon>Brassicales</taxon>
        <taxon>Brassicaceae</taxon>
        <taxon>Brassiceae</taxon>
        <taxon>Brassica</taxon>
    </lineage>
</organism>
<dbReference type="EMBL" id="QGKX02001290">
    <property type="protein sequence ID" value="KAF3541872.1"/>
    <property type="molecule type" value="Genomic_DNA"/>
</dbReference>
<protein>
    <submittedName>
        <fullName evidence="1">Uncharacterized protein</fullName>
    </submittedName>
</protein>
<accession>A0A8S9QPT1</accession>
<evidence type="ECO:0000313" key="1">
    <source>
        <dbReference type="EMBL" id="KAF3541872.1"/>
    </source>
</evidence>
<reference evidence="1" key="1">
    <citation type="submission" date="2019-12" db="EMBL/GenBank/DDBJ databases">
        <title>Genome sequencing and annotation of Brassica cretica.</title>
        <authorList>
            <person name="Studholme D.J."/>
            <person name="Sarris P."/>
        </authorList>
    </citation>
    <scope>NUCLEOTIDE SEQUENCE</scope>
    <source>
        <strain evidence="1">PFS-109/04</strain>
        <tissue evidence="1">Leaf</tissue>
    </source>
</reference>
<dbReference type="Proteomes" id="UP000712600">
    <property type="component" value="Unassembled WGS sequence"/>
</dbReference>
<dbReference type="AlphaFoldDB" id="A0A8S9QPT1"/>
<comment type="caution">
    <text evidence="1">The sequence shown here is derived from an EMBL/GenBank/DDBJ whole genome shotgun (WGS) entry which is preliminary data.</text>
</comment>
<name>A0A8S9QPT1_BRACR</name>
<gene>
    <name evidence="1" type="ORF">F2Q69_00024816</name>
</gene>
<dbReference type="GO" id="GO:0000159">
    <property type="term" value="C:protein phosphatase type 2A complex"/>
    <property type="evidence" value="ECO:0007669"/>
    <property type="project" value="TreeGrafter"/>
</dbReference>
<dbReference type="PANTHER" id="PTHR14095:SF0">
    <property type="entry name" value="MIP22305P"/>
    <property type="match status" value="1"/>
</dbReference>
<dbReference type="PANTHER" id="PTHR14095">
    <property type="entry name" value="PHOSPHATASE 2A REGULATORY SUBUNIT-RELATED"/>
    <property type="match status" value="1"/>
</dbReference>
<dbReference type="GO" id="GO:0019888">
    <property type="term" value="F:protein phosphatase regulator activity"/>
    <property type="evidence" value="ECO:0007669"/>
    <property type="project" value="TreeGrafter"/>
</dbReference>
<proteinExistence type="predicted"/>
<sequence length="134" mass="15756">MGYEDFVYFILAEEDKSSVPSLEYWRVSTLTEWDRFARREYIRLSMNGTMEVVRLGMSRWRLPYEFIKVPSGSGQLTDRTMKLTLSSYRQITHGLTRSAEKKRRMKAKKARIGIIVLLNLVPRVPVPIKNRNNN</sequence>
<evidence type="ECO:0000313" key="2">
    <source>
        <dbReference type="Proteomes" id="UP000712600"/>
    </source>
</evidence>